<evidence type="ECO:0000256" key="1">
    <source>
        <dbReference type="SAM" id="MobiDB-lite"/>
    </source>
</evidence>
<proteinExistence type="predicted"/>
<keyword evidence="4" id="KW-1185">Reference proteome</keyword>
<evidence type="ECO:0000313" key="4">
    <source>
        <dbReference type="Proteomes" id="UP000060699"/>
    </source>
</evidence>
<organism evidence="3 4">
    <name type="scientific">Roseateles depolymerans</name>
    <dbReference type="NCBI Taxonomy" id="76731"/>
    <lineage>
        <taxon>Bacteria</taxon>
        <taxon>Pseudomonadati</taxon>
        <taxon>Pseudomonadota</taxon>
        <taxon>Betaproteobacteria</taxon>
        <taxon>Burkholderiales</taxon>
        <taxon>Sphaerotilaceae</taxon>
        <taxon>Roseateles</taxon>
    </lineage>
</organism>
<keyword evidence="2" id="KW-0732">Signal</keyword>
<protein>
    <submittedName>
        <fullName evidence="3">Uncharacterized protein</fullName>
    </submittedName>
</protein>
<dbReference type="EMBL" id="CP013729">
    <property type="protein sequence ID" value="ALV07137.1"/>
    <property type="molecule type" value="Genomic_DNA"/>
</dbReference>
<dbReference type="RefSeq" id="WP_147307077.1">
    <property type="nucleotide sequence ID" value="NZ_CP013729.1"/>
</dbReference>
<feature type="region of interest" description="Disordered" evidence="1">
    <location>
        <begin position="70"/>
        <end position="100"/>
    </location>
</feature>
<dbReference type="KEGG" id="rdp:RD2015_2672"/>
<feature type="region of interest" description="Disordered" evidence="1">
    <location>
        <begin position="20"/>
        <end position="44"/>
    </location>
</feature>
<evidence type="ECO:0000313" key="3">
    <source>
        <dbReference type="EMBL" id="ALV07137.1"/>
    </source>
</evidence>
<dbReference type="STRING" id="76731.RD2015_2672"/>
<feature type="compositionally biased region" description="Low complexity" evidence="1">
    <location>
        <begin position="20"/>
        <end position="37"/>
    </location>
</feature>
<evidence type="ECO:0000256" key="2">
    <source>
        <dbReference type="SAM" id="SignalP"/>
    </source>
</evidence>
<accession>A0A0U2U513</accession>
<dbReference type="AlphaFoldDB" id="A0A0U2U513"/>
<reference evidence="3 4" key="1">
    <citation type="submission" date="2015-12" db="EMBL/GenBank/DDBJ databases">
        <title>Complete genome of Roseateles depolymerans KCTC 42856.</title>
        <authorList>
            <person name="Kim K.M."/>
        </authorList>
    </citation>
    <scope>NUCLEOTIDE SEQUENCE [LARGE SCALE GENOMIC DNA]</scope>
    <source>
        <strain evidence="3 4">KCTC 42856</strain>
    </source>
</reference>
<gene>
    <name evidence="3" type="ORF">RD2015_2672</name>
</gene>
<feature type="compositionally biased region" description="Low complexity" evidence="1">
    <location>
        <begin position="70"/>
        <end position="86"/>
    </location>
</feature>
<sequence precursor="true">MSKQLSPWLGAMVTLPSAAQTQAAQTSAAHTDSSSSTRLRPVRPRSASSLHTLFLAVAALAGTALLSACGGGSSADSSANDTSAVAPPATISEAPRTAPAIPVVPQPRYAASGPGSYQDALAQYTRVGEALHGQ</sequence>
<feature type="chain" id="PRO_5043433443" evidence="2">
    <location>
        <begin position="24"/>
        <end position="134"/>
    </location>
</feature>
<feature type="signal peptide" evidence="2">
    <location>
        <begin position="1"/>
        <end position="23"/>
    </location>
</feature>
<dbReference type="Proteomes" id="UP000060699">
    <property type="component" value="Chromosome"/>
</dbReference>
<name>A0A0U2U513_9BURK</name>